<dbReference type="EC" id="1.5.1.2" evidence="5 6"/>
<evidence type="ECO:0000313" key="11">
    <source>
        <dbReference type="Proteomes" id="UP000280444"/>
    </source>
</evidence>
<protein>
    <recommendedName>
        <fullName evidence="5 6">Pyrroline-5-carboxylate reductase</fullName>
        <shortName evidence="5">P5C reductase</shortName>
        <shortName evidence="5">P5CR</shortName>
        <ecNumber evidence="5 6">1.5.1.2</ecNumber>
    </recommendedName>
    <alternativeName>
        <fullName evidence="5">PCA reductase</fullName>
    </alternativeName>
</protein>
<dbReference type="GO" id="GO:0004735">
    <property type="term" value="F:pyrroline-5-carboxylate reductase activity"/>
    <property type="evidence" value="ECO:0007669"/>
    <property type="project" value="UniProtKB-UniRule"/>
</dbReference>
<feature type="binding site" evidence="7">
    <location>
        <begin position="6"/>
        <end position="11"/>
    </location>
    <ligand>
        <name>NADP(+)</name>
        <dbReference type="ChEBI" id="CHEBI:58349"/>
    </ligand>
</feature>
<keyword evidence="5" id="KW-0028">Amino-acid biosynthesis</keyword>
<dbReference type="InterPro" id="IPR028939">
    <property type="entry name" value="P5C_Rdtase_cat_N"/>
</dbReference>
<dbReference type="Gene3D" id="3.40.50.720">
    <property type="entry name" value="NAD(P)-binding Rossmann-like Domain"/>
    <property type="match status" value="1"/>
</dbReference>
<dbReference type="OrthoDB" id="9805754at2"/>
<dbReference type="InterPro" id="IPR000304">
    <property type="entry name" value="Pyrroline-COOH_reductase"/>
</dbReference>
<evidence type="ECO:0000259" key="8">
    <source>
        <dbReference type="Pfam" id="PF03807"/>
    </source>
</evidence>
<dbReference type="HAMAP" id="MF_01925">
    <property type="entry name" value="P5C_reductase"/>
    <property type="match status" value="1"/>
</dbReference>
<feature type="binding site" evidence="7">
    <location>
        <position position="54"/>
    </location>
    <ligand>
        <name>NADPH</name>
        <dbReference type="ChEBI" id="CHEBI:57783"/>
    </ligand>
</feature>
<keyword evidence="2 5" id="KW-0521">NADP</keyword>
<gene>
    <name evidence="5 10" type="primary">proC</name>
    <name evidence="10" type="ORF">EII11_09650</name>
</gene>
<dbReference type="Pfam" id="PF14748">
    <property type="entry name" value="P5CR_dimer"/>
    <property type="match status" value="1"/>
</dbReference>
<evidence type="ECO:0000256" key="7">
    <source>
        <dbReference type="PIRSR" id="PIRSR000193-1"/>
    </source>
</evidence>
<dbReference type="GO" id="GO:0005737">
    <property type="term" value="C:cytoplasm"/>
    <property type="evidence" value="ECO:0007669"/>
    <property type="project" value="UniProtKB-SubCell"/>
</dbReference>
<dbReference type="UniPathway" id="UPA00098">
    <property type="reaction ID" value="UER00361"/>
</dbReference>
<keyword evidence="5" id="KW-0641">Proline biosynthesis</keyword>
<evidence type="ECO:0000259" key="9">
    <source>
        <dbReference type="Pfam" id="PF14748"/>
    </source>
</evidence>
<comment type="catalytic activity">
    <reaction evidence="5">
        <text>L-proline + NAD(+) = (S)-1-pyrroline-5-carboxylate + NADH + 2 H(+)</text>
        <dbReference type="Rhea" id="RHEA:14105"/>
        <dbReference type="ChEBI" id="CHEBI:15378"/>
        <dbReference type="ChEBI" id="CHEBI:17388"/>
        <dbReference type="ChEBI" id="CHEBI:57540"/>
        <dbReference type="ChEBI" id="CHEBI:57945"/>
        <dbReference type="ChEBI" id="CHEBI:60039"/>
        <dbReference type="EC" id="1.5.1.2"/>
    </reaction>
</comment>
<dbReference type="Pfam" id="PF03807">
    <property type="entry name" value="F420_oxidored"/>
    <property type="match status" value="1"/>
</dbReference>
<keyword evidence="3 5" id="KW-0560">Oxidoreductase</keyword>
<dbReference type="Gene3D" id="1.10.3730.10">
    <property type="entry name" value="ProC C-terminal domain-like"/>
    <property type="match status" value="1"/>
</dbReference>
<evidence type="ECO:0000256" key="1">
    <source>
        <dbReference type="ARBA" id="ARBA00005525"/>
    </source>
</evidence>
<sequence>MRIGFIGAGSMVGAIARGAVAAGMDGSSFLFSDARGVSAPALAAEVGGTVASSNDTLAWQADLIVLGVKPQVQSAVIAEIRSTVKQRGQEVAVLSIAAGRSLESMSRDFGATVPLMRAMPNVNAQVGASVTALCPNDVVSDAQCEAARSVLETVGSVVDIEEKDFPIFTALAGCSPAWFFQMIDAFGRAGVKYGLKKAQSVEIAAAAMLGSAQLMLKAAAEGANPSTLIDQVTSPGGSTIAGLLAGEEAGLSTAIVRAVDAAVGHDHRLG</sequence>
<dbReference type="FunFam" id="1.10.3730.10:FF:000001">
    <property type="entry name" value="Pyrroline-5-carboxylate reductase"/>
    <property type="match status" value="1"/>
</dbReference>
<feature type="domain" description="Pyrroline-5-carboxylate reductase catalytic N-terminal" evidence="8">
    <location>
        <begin position="2"/>
        <end position="99"/>
    </location>
</feature>
<evidence type="ECO:0000256" key="5">
    <source>
        <dbReference type="HAMAP-Rule" id="MF_01925"/>
    </source>
</evidence>
<comment type="caution">
    <text evidence="10">The sequence shown here is derived from an EMBL/GenBank/DDBJ whole genome shotgun (WGS) entry which is preliminary data.</text>
</comment>
<dbReference type="InterPro" id="IPR029036">
    <property type="entry name" value="P5CR_dimer"/>
</dbReference>
<dbReference type="AlphaFoldDB" id="A0A3P1SBY3"/>
<comment type="function">
    <text evidence="4 5">Catalyzes the reduction of 1-pyrroline-5-carboxylate (PCA) to L-proline.</text>
</comment>
<comment type="catalytic activity">
    <reaction evidence="5">
        <text>L-proline + NADP(+) = (S)-1-pyrroline-5-carboxylate + NADPH + 2 H(+)</text>
        <dbReference type="Rhea" id="RHEA:14109"/>
        <dbReference type="ChEBI" id="CHEBI:15378"/>
        <dbReference type="ChEBI" id="CHEBI:17388"/>
        <dbReference type="ChEBI" id="CHEBI:57783"/>
        <dbReference type="ChEBI" id="CHEBI:58349"/>
        <dbReference type="ChEBI" id="CHEBI:60039"/>
        <dbReference type="EC" id="1.5.1.2"/>
    </reaction>
</comment>
<evidence type="ECO:0000256" key="3">
    <source>
        <dbReference type="ARBA" id="ARBA00023002"/>
    </source>
</evidence>
<dbReference type="GO" id="GO:0055129">
    <property type="term" value="P:L-proline biosynthetic process"/>
    <property type="evidence" value="ECO:0007669"/>
    <property type="project" value="UniProtKB-UniRule"/>
</dbReference>
<organism evidence="10 11">
    <name type="scientific">Schaalia canis</name>
    <dbReference type="NCBI Taxonomy" id="100469"/>
    <lineage>
        <taxon>Bacteria</taxon>
        <taxon>Bacillati</taxon>
        <taxon>Actinomycetota</taxon>
        <taxon>Actinomycetes</taxon>
        <taxon>Actinomycetales</taxon>
        <taxon>Actinomycetaceae</taxon>
        <taxon>Schaalia</taxon>
    </lineage>
</organism>
<dbReference type="PIRSF" id="PIRSF000193">
    <property type="entry name" value="Pyrrol-5-carb_rd"/>
    <property type="match status" value="1"/>
</dbReference>
<dbReference type="NCBIfam" id="TIGR00112">
    <property type="entry name" value="proC"/>
    <property type="match status" value="1"/>
</dbReference>
<feature type="domain" description="Pyrroline-5-carboxylate reductase dimerisation" evidence="9">
    <location>
        <begin position="162"/>
        <end position="266"/>
    </location>
</feature>
<evidence type="ECO:0000256" key="2">
    <source>
        <dbReference type="ARBA" id="ARBA00022857"/>
    </source>
</evidence>
<keyword evidence="5" id="KW-0963">Cytoplasm</keyword>
<dbReference type="Proteomes" id="UP000280444">
    <property type="component" value="Unassembled WGS sequence"/>
</dbReference>
<proteinExistence type="inferred from homology"/>
<dbReference type="RefSeq" id="WP_124872153.1">
    <property type="nucleotide sequence ID" value="NZ_RQZF01000013.1"/>
</dbReference>
<reference evidence="10 11" key="1">
    <citation type="submission" date="2018-11" db="EMBL/GenBank/DDBJ databases">
        <title>Genomes From Bacteria Associated with the Canine Oral Cavity: a Test Case for Automated Genome-Based Taxonomic Assignment.</title>
        <authorList>
            <person name="Coil D.A."/>
            <person name="Jospin G."/>
            <person name="Darling A.E."/>
            <person name="Wallis C."/>
            <person name="Davis I.J."/>
            <person name="Harris S."/>
            <person name="Eisen J.A."/>
            <person name="Holcombe L.J."/>
            <person name="O'Flynn C."/>
        </authorList>
    </citation>
    <scope>NUCLEOTIDE SEQUENCE [LARGE SCALE GENOMIC DNA]</scope>
    <source>
        <strain evidence="10 11">OH770</strain>
    </source>
</reference>
<evidence type="ECO:0000256" key="4">
    <source>
        <dbReference type="ARBA" id="ARBA00058118"/>
    </source>
</evidence>
<keyword evidence="11" id="KW-1185">Reference proteome</keyword>
<dbReference type="SUPFAM" id="SSF51735">
    <property type="entry name" value="NAD(P)-binding Rossmann-fold domains"/>
    <property type="match status" value="1"/>
</dbReference>
<dbReference type="PANTHER" id="PTHR11645">
    <property type="entry name" value="PYRROLINE-5-CARBOXYLATE REDUCTASE"/>
    <property type="match status" value="1"/>
</dbReference>
<comment type="similarity">
    <text evidence="1 5">Belongs to the pyrroline-5-carboxylate reductase family.</text>
</comment>
<comment type="pathway">
    <text evidence="5">Amino-acid biosynthesis; L-proline biosynthesis; L-proline from L-glutamate 5-semialdehyde: step 1/1.</text>
</comment>
<dbReference type="InterPro" id="IPR036291">
    <property type="entry name" value="NAD(P)-bd_dom_sf"/>
</dbReference>
<evidence type="ECO:0000313" key="10">
    <source>
        <dbReference type="EMBL" id="RRC94566.1"/>
    </source>
</evidence>
<comment type="subcellular location">
    <subcellularLocation>
        <location evidence="5">Cytoplasm</location>
    </subcellularLocation>
</comment>
<accession>A0A3P1SBY3</accession>
<dbReference type="InterPro" id="IPR008927">
    <property type="entry name" value="6-PGluconate_DH-like_C_sf"/>
</dbReference>
<dbReference type="PANTHER" id="PTHR11645:SF0">
    <property type="entry name" value="PYRROLINE-5-CARBOXYLATE REDUCTASE 3"/>
    <property type="match status" value="1"/>
</dbReference>
<dbReference type="EMBL" id="RQZF01000013">
    <property type="protein sequence ID" value="RRC94566.1"/>
    <property type="molecule type" value="Genomic_DNA"/>
</dbReference>
<name>A0A3P1SBY3_9ACTO</name>
<evidence type="ECO:0000256" key="6">
    <source>
        <dbReference type="NCBIfam" id="TIGR00112"/>
    </source>
</evidence>
<dbReference type="SUPFAM" id="SSF48179">
    <property type="entry name" value="6-phosphogluconate dehydrogenase C-terminal domain-like"/>
    <property type="match status" value="1"/>
</dbReference>